<dbReference type="GO" id="GO:0000160">
    <property type="term" value="P:phosphorelay signal transduction system"/>
    <property type="evidence" value="ECO:0007669"/>
    <property type="project" value="UniProtKB-KW"/>
</dbReference>
<comment type="caution">
    <text evidence="13">The sequence shown here is derived from an EMBL/GenBank/DDBJ whole genome shotgun (WGS) entry which is preliminary data.</text>
</comment>
<dbReference type="AlphaFoldDB" id="A0A835QRZ5"/>
<name>A0A835QRZ5_VANPL</name>
<dbReference type="Pfam" id="PF00249">
    <property type="entry name" value="Myb_DNA-binding"/>
    <property type="match status" value="1"/>
</dbReference>
<evidence type="ECO:0000256" key="4">
    <source>
        <dbReference type="ARBA" id="ARBA00023015"/>
    </source>
</evidence>
<dbReference type="PROSITE" id="PS50110">
    <property type="entry name" value="RESPONSE_REGULATORY"/>
    <property type="match status" value="1"/>
</dbReference>
<dbReference type="PANTHER" id="PTHR43874">
    <property type="entry name" value="TWO-COMPONENT RESPONSE REGULATOR"/>
    <property type="match status" value="1"/>
</dbReference>
<keyword evidence="2 9" id="KW-0597">Phosphoprotein</keyword>
<dbReference type="FunFam" id="1.10.10.60:FF:000007">
    <property type="entry name" value="Two-component response regulator"/>
    <property type="match status" value="1"/>
</dbReference>
<dbReference type="GO" id="GO:0005634">
    <property type="term" value="C:nucleus"/>
    <property type="evidence" value="ECO:0007669"/>
    <property type="project" value="UniProtKB-SubCell"/>
</dbReference>
<dbReference type="Gene3D" id="1.10.10.60">
    <property type="entry name" value="Homeodomain-like"/>
    <property type="match status" value="1"/>
</dbReference>
<keyword evidence="7" id="KW-0804">Transcription</keyword>
<dbReference type="InterPro" id="IPR045279">
    <property type="entry name" value="ARR-like"/>
</dbReference>
<dbReference type="NCBIfam" id="TIGR01557">
    <property type="entry name" value="myb_SHAQKYF"/>
    <property type="match status" value="1"/>
</dbReference>
<evidence type="ECO:0000256" key="9">
    <source>
        <dbReference type="PROSITE-ProRule" id="PRU00169"/>
    </source>
</evidence>
<evidence type="ECO:0000256" key="2">
    <source>
        <dbReference type="ARBA" id="ARBA00022553"/>
    </source>
</evidence>
<dbReference type="CDD" id="cd17584">
    <property type="entry name" value="REC_typeB_ARR-like"/>
    <property type="match status" value="1"/>
</dbReference>
<keyword evidence="4" id="KW-0805">Transcription regulation</keyword>
<feature type="modified residue" description="4-aspartylphosphate" evidence="9">
    <location>
        <position position="69"/>
    </location>
</feature>
<dbReference type="OrthoDB" id="1935666at2759"/>
<evidence type="ECO:0008006" key="15">
    <source>
        <dbReference type="Google" id="ProtNLM"/>
    </source>
</evidence>
<evidence type="ECO:0000256" key="5">
    <source>
        <dbReference type="ARBA" id="ARBA00023125"/>
    </source>
</evidence>
<evidence type="ECO:0000313" key="13">
    <source>
        <dbReference type="EMBL" id="KAG0473508.1"/>
    </source>
</evidence>
<sequence length="503" mass="56147">MDQCDDSNSLSGLPEQLRVLAVDDDVISLKILDRLLLECGYKVTLAQHAHDALTLLRENTDEYDLVITDVNMPDMDGFKLLEIVGLELDLPVIMLSVDCDVKSVMKGIMHGAVDYLVKPVRIEELKIIWKHVAKKSLSGMKNLIGPDNIPDHITKTEDTHSSKPKTKCKSNKKERDCDDSDECEEDAAAQKKPRVTWTAELHTKFIDAVNLLGLDRAVPKKILDIMNIPGLNRENVASHLQKYRRGLKKNGVGLSKHIHRYTDTGKSDCGTSLPFTTVNKHCPAISSFESFSGSGYRDNFVASKYFSSHQTCNGTDKLPSTWFHRPLNHWNDFERQYSIPPQTSKLGNQNPGFITNSFPEKPPTGAPYNDSTYESFTPRLNPLNCHSQTTQMSCSENTDIFFHNALLGRDNLENSLTAELNPMLHSDQEKQQFSVCPILDLALGEVINGDSVDGLSNSHDLSKSSPSSLGIVHVDRSISELISTLDGVEYVDDLQAALKQFKY</sequence>
<evidence type="ECO:0000259" key="12">
    <source>
        <dbReference type="PROSITE" id="PS51294"/>
    </source>
</evidence>
<feature type="compositionally biased region" description="Basic and acidic residues" evidence="10">
    <location>
        <begin position="149"/>
        <end position="161"/>
    </location>
</feature>
<dbReference type="SMART" id="SM00448">
    <property type="entry name" value="REC"/>
    <property type="match status" value="1"/>
</dbReference>
<dbReference type="GO" id="GO:0009736">
    <property type="term" value="P:cytokinin-activated signaling pathway"/>
    <property type="evidence" value="ECO:0007669"/>
    <property type="project" value="InterPro"/>
</dbReference>
<evidence type="ECO:0000313" key="14">
    <source>
        <dbReference type="Proteomes" id="UP000636800"/>
    </source>
</evidence>
<evidence type="ECO:0000256" key="8">
    <source>
        <dbReference type="ARBA" id="ARBA00023242"/>
    </source>
</evidence>
<dbReference type="InterPro" id="IPR011006">
    <property type="entry name" value="CheY-like_superfamily"/>
</dbReference>
<protein>
    <recommendedName>
        <fullName evidence="15">Two-component response regulator</fullName>
    </recommendedName>
</protein>
<reference evidence="13 14" key="1">
    <citation type="journal article" date="2020" name="Nat. Food">
        <title>A phased Vanilla planifolia genome enables genetic improvement of flavour and production.</title>
        <authorList>
            <person name="Hasing T."/>
            <person name="Tang H."/>
            <person name="Brym M."/>
            <person name="Khazi F."/>
            <person name="Huang T."/>
            <person name="Chambers A.H."/>
        </authorList>
    </citation>
    <scope>NUCLEOTIDE SEQUENCE [LARGE SCALE GENOMIC DNA]</scope>
    <source>
        <tissue evidence="13">Leaf</tissue>
    </source>
</reference>
<dbReference type="Pfam" id="PF00072">
    <property type="entry name" value="Response_reg"/>
    <property type="match status" value="1"/>
</dbReference>
<dbReference type="Proteomes" id="UP000636800">
    <property type="component" value="Chromosome 7"/>
</dbReference>
<dbReference type="InterPro" id="IPR017930">
    <property type="entry name" value="Myb_dom"/>
</dbReference>
<feature type="domain" description="Response regulatory" evidence="11">
    <location>
        <begin position="18"/>
        <end position="133"/>
    </location>
</feature>
<comment type="subcellular location">
    <subcellularLocation>
        <location evidence="1">Nucleus</location>
    </subcellularLocation>
</comment>
<keyword evidence="14" id="KW-1185">Reference proteome</keyword>
<dbReference type="EMBL" id="JADCNL010000007">
    <property type="protein sequence ID" value="KAG0473508.1"/>
    <property type="molecule type" value="Genomic_DNA"/>
</dbReference>
<dbReference type="InterPro" id="IPR006447">
    <property type="entry name" value="Myb_dom_plants"/>
</dbReference>
<dbReference type="InterPro" id="IPR009057">
    <property type="entry name" value="Homeodomain-like_sf"/>
</dbReference>
<evidence type="ECO:0000256" key="7">
    <source>
        <dbReference type="ARBA" id="ARBA00023163"/>
    </source>
</evidence>
<evidence type="ECO:0000256" key="10">
    <source>
        <dbReference type="SAM" id="MobiDB-lite"/>
    </source>
</evidence>
<organism evidence="13 14">
    <name type="scientific">Vanilla planifolia</name>
    <name type="common">Vanilla</name>
    <dbReference type="NCBI Taxonomy" id="51239"/>
    <lineage>
        <taxon>Eukaryota</taxon>
        <taxon>Viridiplantae</taxon>
        <taxon>Streptophyta</taxon>
        <taxon>Embryophyta</taxon>
        <taxon>Tracheophyta</taxon>
        <taxon>Spermatophyta</taxon>
        <taxon>Magnoliopsida</taxon>
        <taxon>Liliopsida</taxon>
        <taxon>Asparagales</taxon>
        <taxon>Orchidaceae</taxon>
        <taxon>Vanilloideae</taxon>
        <taxon>Vanilleae</taxon>
        <taxon>Vanilla</taxon>
    </lineage>
</organism>
<keyword evidence="3" id="KW-0902">Two-component regulatory system</keyword>
<accession>A0A835QRZ5</accession>
<dbReference type="Gene3D" id="3.40.50.2300">
    <property type="match status" value="1"/>
</dbReference>
<keyword evidence="6" id="KW-0010">Activator</keyword>
<evidence type="ECO:0000256" key="6">
    <source>
        <dbReference type="ARBA" id="ARBA00023159"/>
    </source>
</evidence>
<evidence type="ECO:0000256" key="1">
    <source>
        <dbReference type="ARBA" id="ARBA00004123"/>
    </source>
</evidence>
<gene>
    <name evidence="13" type="ORF">HPP92_015365</name>
</gene>
<keyword evidence="8" id="KW-0539">Nucleus</keyword>
<dbReference type="InterPro" id="IPR001789">
    <property type="entry name" value="Sig_transdc_resp-reg_receiver"/>
</dbReference>
<dbReference type="InterPro" id="IPR001005">
    <property type="entry name" value="SANT/Myb"/>
</dbReference>
<feature type="region of interest" description="Disordered" evidence="10">
    <location>
        <begin position="148"/>
        <end position="181"/>
    </location>
</feature>
<keyword evidence="5" id="KW-0238">DNA-binding</keyword>
<dbReference type="PANTHER" id="PTHR43874:SF19">
    <property type="entry name" value="RESPONSE REGULATOR 23-RELATED"/>
    <property type="match status" value="1"/>
</dbReference>
<proteinExistence type="predicted"/>
<dbReference type="SUPFAM" id="SSF46689">
    <property type="entry name" value="Homeodomain-like"/>
    <property type="match status" value="1"/>
</dbReference>
<dbReference type="PROSITE" id="PS51294">
    <property type="entry name" value="HTH_MYB"/>
    <property type="match status" value="1"/>
</dbReference>
<dbReference type="GO" id="GO:0003677">
    <property type="term" value="F:DNA binding"/>
    <property type="evidence" value="ECO:0007669"/>
    <property type="project" value="UniProtKB-KW"/>
</dbReference>
<evidence type="ECO:0000259" key="11">
    <source>
        <dbReference type="PROSITE" id="PS50110"/>
    </source>
</evidence>
<dbReference type="SUPFAM" id="SSF52172">
    <property type="entry name" value="CheY-like"/>
    <property type="match status" value="1"/>
</dbReference>
<feature type="domain" description="HTH myb-type" evidence="12">
    <location>
        <begin position="189"/>
        <end position="248"/>
    </location>
</feature>
<evidence type="ECO:0000256" key="3">
    <source>
        <dbReference type="ARBA" id="ARBA00023012"/>
    </source>
</evidence>